<comment type="caution">
    <text evidence="6">The sequence shown here is derived from an EMBL/GenBank/DDBJ whole genome shotgun (WGS) entry which is preliminary data.</text>
</comment>
<dbReference type="AlphaFoldDB" id="A0A830B4K6"/>
<dbReference type="Gene3D" id="3.30.40.10">
    <property type="entry name" value="Zinc/RING finger domain, C3HC4 (zinc finger)"/>
    <property type="match status" value="1"/>
</dbReference>
<dbReference type="PANTHER" id="PTHR47162">
    <property type="entry name" value="OS02G0192300 PROTEIN"/>
    <property type="match status" value="1"/>
</dbReference>
<keyword evidence="2 4" id="KW-0863">Zinc-finger</keyword>
<sequence>MKDRIYGSSPLQFQLDMQEIWTKLQKVGSDITALAKCLSEKTTAFYEQVGNSARGIPKDSKYEFLTQESDMHTKAEQTETHPLDEAHTCRRCRQKADGKNGLVCDSCEGMYHISCIEPPVKEIPTRSWYCFNCTAKEIESSHENCIACERLSTSYREDEIEHDEMTDELDESSNGFFSEEETKKKCSHCQVCRTEVRIGEDDYKICGHPYCPHNFYHDNCLTSKQLTSHGSCWYCPSCLCRGCLTDRDDDKIVLCDGCDHAYHLYCMHPPRSDIPKGKWFCGNCESGIERIREARRTYGFMKSVSRKRGLDGKLKGKEALNKSGGVDMLLNAAKTLNYEENLASMGWKTD</sequence>
<dbReference type="PANTHER" id="PTHR47162:SF9">
    <property type="entry name" value="PHD FINGER PROTEIN EHD3-LIKE"/>
    <property type="match status" value="1"/>
</dbReference>
<dbReference type="Proteomes" id="UP000653305">
    <property type="component" value="Unassembled WGS sequence"/>
</dbReference>
<keyword evidence="6" id="KW-0808">Transferase</keyword>
<evidence type="ECO:0000256" key="3">
    <source>
        <dbReference type="ARBA" id="ARBA00022833"/>
    </source>
</evidence>
<proteinExistence type="predicted"/>
<reference evidence="6" key="1">
    <citation type="submission" date="2020-07" db="EMBL/GenBank/DDBJ databases">
        <title>Ethylene signaling mediates host invasion by parasitic plants.</title>
        <authorList>
            <person name="Yoshida S."/>
        </authorList>
    </citation>
    <scope>NUCLEOTIDE SEQUENCE</scope>
    <source>
        <strain evidence="6">Okayama</strain>
    </source>
</reference>
<evidence type="ECO:0000313" key="6">
    <source>
        <dbReference type="EMBL" id="GFP80249.1"/>
    </source>
</evidence>
<dbReference type="InterPro" id="IPR011011">
    <property type="entry name" value="Znf_FYVE_PHD"/>
</dbReference>
<evidence type="ECO:0000256" key="4">
    <source>
        <dbReference type="PROSITE-ProRule" id="PRU00146"/>
    </source>
</evidence>
<evidence type="ECO:0000313" key="7">
    <source>
        <dbReference type="Proteomes" id="UP000653305"/>
    </source>
</evidence>
<accession>A0A830B4K6</accession>
<protein>
    <submittedName>
        <fullName evidence="6">Histone-lysine n-methyltransferase 2d</fullName>
    </submittedName>
</protein>
<dbReference type="GO" id="GO:0008270">
    <property type="term" value="F:zinc ion binding"/>
    <property type="evidence" value="ECO:0007669"/>
    <property type="project" value="UniProtKB-KW"/>
</dbReference>
<evidence type="ECO:0000256" key="2">
    <source>
        <dbReference type="ARBA" id="ARBA00022771"/>
    </source>
</evidence>
<feature type="domain" description="PHD-type" evidence="5">
    <location>
        <begin position="237"/>
        <end position="287"/>
    </location>
</feature>
<keyword evidence="3" id="KW-0862">Zinc</keyword>
<name>A0A830B4K6_9LAMI</name>
<dbReference type="Pfam" id="PF00628">
    <property type="entry name" value="PHD"/>
    <property type="match status" value="2"/>
</dbReference>
<dbReference type="InterPro" id="IPR013083">
    <property type="entry name" value="Znf_RING/FYVE/PHD"/>
</dbReference>
<dbReference type="InterPro" id="IPR001965">
    <property type="entry name" value="Znf_PHD"/>
</dbReference>
<keyword evidence="7" id="KW-1185">Reference proteome</keyword>
<dbReference type="OrthoDB" id="1903104at2759"/>
<keyword evidence="6" id="KW-0489">Methyltransferase</keyword>
<dbReference type="Gene3D" id="2.30.30.1150">
    <property type="match status" value="1"/>
</dbReference>
<dbReference type="InterPro" id="IPR019787">
    <property type="entry name" value="Znf_PHD-finger"/>
</dbReference>
<dbReference type="GO" id="GO:0032259">
    <property type="term" value="P:methylation"/>
    <property type="evidence" value="ECO:0007669"/>
    <property type="project" value="UniProtKB-KW"/>
</dbReference>
<evidence type="ECO:0000256" key="1">
    <source>
        <dbReference type="ARBA" id="ARBA00022723"/>
    </source>
</evidence>
<dbReference type="EMBL" id="BMAC01000016">
    <property type="protein sequence ID" value="GFP80249.1"/>
    <property type="molecule type" value="Genomic_DNA"/>
</dbReference>
<dbReference type="PROSITE" id="PS50016">
    <property type="entry name" value="ZF_PHD_2"/>
    <property type="match status" value="2"/>
</dbReference>
<dbReference type="SMART" id="SM00249">
    <property type="entry name" value="PHD"/>
    <property type="match status" value="3"/>
</dbReference>
<evidence type="ECO:0000259" key="5">
    <source>
        <dbReference type="PROSITE" id="PS50016"/>
    </source>
</evidence>
<gene>
    <name evidence="6" type="ORF">PHJA_000168300</name>
</gene>
<keyword evidence="1" id="KW-0479">Metal-binding</keyword>
<dbReference type="SUPFAM" id="SSF57903">
    <property type="entry name" value="FYVE/PHD zinc finger"/>
    <property type="match status" value="2"/>
</dbReference>
<dbReference type="GO" id="GO:0008168">
    <property type="term" value="F:methyltransferase activity"/>
    <property type="evidence" value="ECO:0007669"/>
    <property type="project" value="UniProtKB-KW"/>
</dbReference>
<organism evidence="6 7">
    <name type="scientific">Phtheirospermum japonicum</name>
    <dbReference type="NCBI Taxonomy" id="374723"/>
    <lineage>
        <taxon>Eukaryota</taxon>
        <taxon>Viridiplantae</taxon>
        <taxon>Streptophyta</taxon>
        <taxon>Embryophyta</taxon>
        <taxon>Tracheophyta</taxon>
        <taxon>Spermatophyta</taxon>
        <taxon>Magnoliopsida</taxon>
        <taxon>eudicotyledons</taxon>
        <taxon>Gunneridae</taxon>
        <taxon>Pentapetalae</taxon>
        <taxon>asterids</taxon>
        <taxon>lamiids</taxon>
        <taxon>Lamiales</taxon>
        <taxon>Orobanchaceae</taxon>
        <taxon>Orobanchaceae incertae sedis</taxon>
        <taxon>Phtheirospermum</taxon>
    </lineage>
</organism>
<feature type="domain" description="PHD-type" evidence="5">
    <location>
        <begin position="86"/>
        <end position="136"/>
    </location>
</feature>